<evidence type="ECO:0000256" key="6">
    <source>
        <dbReference type="ARBA" id="ARBA00022741"/>
    </source>
</evidence>
<dbReference type="Gene3D" id="3.30.1490.20">
    <property type="entry name" value="ATP-grasp fold, A domain"/>
    <property type="match status" value="2"/>
</dbReference>
<feature type="domain" description="Alpha-glucan water dikinase phosphohistidine-like" evidence="13">
    <location>
        <begin position="1071"/>
        <end position="1183"/>
    </location>
</feature>
<keyword evidence="6" id="KW-0547">Nucleotide-binding</keyword>
<dbReference type="Proteomes" id="UP000239649">
    <property type="component" value="Unassembled WGS sequence"/>
</dbReference>
<feature type="domain" description="Alpha-glucan water dikinase-like N-terminal Ig-like" evidence="14">
    <location>
        <begin position="83"/>
        <end position="195"/>
    </location>
</feature>
<organism evidence="16 17">
    <name type="scientific">Micractinium conductrix</name>
    <dbReference type="NCBI Taxonomy" id="554055"/>
    <lineage>
        <taxon>Eukaryota</taxon>
        <taxon>Viridiplantae</taxon>
        <taxon>Chlorophyta</taxon>
        <taxon>core chlorophytes</taxon>
        <taxon>Trebouxiophyceae</taxon>
        <taxon>Chlorellales</taxon>
        <taxon>Chlorellaceae</taxon>
        <taxon>Chlorella clade</taxon>
        <taxon>Micractinium</taxon>
    </lineage>
</organism>
<evidence type="ECO:0000256" key="10">
    <source>
        <dbReference type="ARBA" id="ARBA00023277"/>
    </source>
</evidence>
<dbReference type="EMBL" id="LHPF02000001">
    <property type="protein sequence ID" value="PSC76071.1"/>
    <property type="molecule type" value="Genomic_DNA"/>
</dbReference>
<keyword evidence="8" id="KW-0067">ATP-binding</keyword>
<evidence type="ECO:0000256" key="9">
    <source>
        <dbReference type="ARBA" id="ARBA00022842"/>
    </source>
</evidence>
<dbReference type="Pfam" id="PF23166">
    <property type="entry name" value="Ig_N_CWD1"/>
    <property type="match status" value="2"/>
</dbReference>
<dbReference type="GO" id="GO:0005524">
    <property type="term" value="F:ATP binding"/>
    <property type="evidence" value="ECO:0007669"/>
    <property type="project" value="UniProtKB-KW"/>
</dbReference>
<evidence type="ECO:0000256" key="4">
    <source>
        <dbReference type="ARBA" id="ARBA00022679"/>
    </source>
</evidence>
<evidence type="ECO:0000259" key="12">
    <source>
        <dbReference type="Pfam" id="PF01326"/>
    </source>
</evidence>
<dbReference type="InterPro" id="IPR056301">
    <property type="entry name" value="GWD-like_N_Ig"/>
</dbReference>
<feature type="compositionally biased region" description="Basic and acidic residues" evidence="11">
    <location>
        <begin position="401"/>
        <end position="410"/>
    </location>
</feature>
<keyword evidence="4" id="KW-0808">Transferase</keyword>
<dbReference type="Pfam" id="PF22973">
    <property type="entry name" value="GWD1_pHisD"/>
    <property type="match status" value="1"/>
</dbReference>
<dbReference type="InterPro" id="IPR013815">
    <property type="entry name" value="ATP_grasp_subdomain_1"/>
</dbReference>
<dbReference type="InterPro" id="IPR002192">
    <property type="entry name" value="PPDK_AMP/ATP-bd"/>
</dbReference>
<comment type="caution">
    <text evidence="16">The sequence shown here is derived from an EMBL/GenBank/DDBJ whole genome shotgun (WGS) entry which is preliminary data.</text>
</comment>
<feature type="compositionally biased region" description="Low complexity" evidence="11">
    <location>
        <begin position="390"/>
        <end position="400"/>
    </location>
</feature>
<comment type="subunit">
    <text evidence="3">Homodimer.</text>
</comment>
<evidence type="ECO:0000256" key="11">
    <source>
        <dbReference type="SAM" id="MobiDB-lite"/>
    </source>
</evidence>
<evidence type="ECO:0000313" key="17">
    <source>
        <dbReference type="Proteomes" id="UP000239649"/>
    </source>
</evidence>
<evidence type="ECO:0000256" key="5">
    <source>
        <dbReference type="ARBA" id="ARBA00022723"/>
    </source>
</evidence>
<feature type="region of interest" description="Disordered" evidence="11">
    <location>
        <begin position="383"/>
        <end position="429"/>
    </location>
</feature>
<evidence type="ECO:0000256" key="1">
    <source>
        <dbReference type="ARBA" id="ARBA00001946"/>
    </source>
</evidence>
<protein>
    <submittedName>
        <fullName evidence="16">Alpha-glucan water chloroplastic isoform X2</fullName>
    </submittedName>
</protein>
<evidence type="ECO:0000259" key="13">
    <source>
        <dbReference type="Pfam" id="PF22973"/>
    </source>
</evidence>
<comment type="cofactor">
    <cofactor evidence="1">
        <name>Mg(2+)</name>
        <dbReference type="ChEBI" id="CHEBI:18420"/>
    </cofactor>
</comment>
<dbReference type="Pfam" id="PF01326">
    <property type="entry name" value="PPDK_N"/>
    <property type="match status" value="1"/>
</dbReference>
<dbReference type="Pfam" id="PF23229">
    <property type="entry name" value="DUF7067"/>
    <property type="match status" value="1"/>
</dbReference>
<dbReference type="GO" id="GO:0016301">
    <property type="term" value="F:kinase activity"/>
    <property type="evidence" value="ECO:0007669"/>
    <property type="project" value="UniProtKB-KW"/>
</dbReference>
<feature type="domain" description="Alpha-glucan water dikinase-like N-terminal Ig-like" evidence="14">
    <location>
        <begin position="478"/>
        <end position="623"/>
    </location>
</feature>
<keyword evidence="17" id="KW-1185">Reference proteome</keyword>
<name>A0A2P6VPQ3_9CHLO</name>
<reference evidence="16 17" key="1">
    <citation type="journal article" date="2018" name="Plant J.">
        <title>Genome sequences of Chlorella sorokiniana UTEX 1602 and Micractinium conductrix SAG 241.80: implications to maltose excretion by a green alga.</title>
        <authorList>
            <person name="Arriola M.B."/>
            <person name="Velmurugan N."/>
            <person name="Zhang Y."/>
            <person name="Plunkett M.H."/>
            <person name="Hondzo H."/>
            <person name="Barney B.M."/>
        </authorList>
    </citation>
    <scope>NUCLEOTIDE SEQUENCE [LARGE SCALE GENOMIC DNA]</scope>
    <source>
        <strain evidence="16 17">SAG 241.80</strain>
    </source>
</reference>
<dbReference type="SUPFAM" id="SSF56059">
    <property type="entry name" value="Glutathione synthetase ATP-binding domain-like"/>
    <property type="match status" value="1"/>
</dbReference>
<evidence type="ECO:0000259" key="14">
    <source>
        <dbReference type="Pfam" id="PF23166"/>
    </source>
</evidence>
<dbReference type="STRING" id="554055.A0A2P6VPQ3"/>
<gene>
    <name evidence="16" type="primary">g72</name>
    <name evidence="16" type="ORF">C2E20_0072</name>
</gene>
<dbReference type="InterPro" id="IPR054481">
    <property type="entry name" value="GWD1_pHisD"/>
</dbReference>
<feature type="region of interest" description="Disordered" evidence="11">
    <location>
        <begin position="312"/>
        <end position="334"/>
    </location>
</feature>
<accession>A0A2P6VPQ3</accession>
<proteinExistence type="inferred from homology"/>
<feature type="compositionally biased region" description="Low complexity" evidence="11">
    <location>
        <begin position="322"/>
        <end position="334"/>
    </location>
</feature>
<evidence type="ECO:0000256" key="3">
    <source>
        <dbReference type="ARBA" id="ARBA00011738"/>
    </source>
</evidence>
<feature type="domain" description="Pyruvate phosphate dikinase AMP/ATP-binding" evidence="12">
    <location>
        <begin position="1324"/>
        <end position="1528"/>
    </location>
</feature>
<comment type="similarity">
    <text evidence="2">Belongs to the PEP-utilizing enzyme family.</text>
</comment>
<evidence type="ECO:0000313" key="16">
    <source>
        <dbReference type="EMBL" id="PSC76071.1"/>
    </source>
</evidence>
<sequence>MRSAHVLRSALAPAPPCLGARRLGATTALPRLPGLQTTTAVRAQRGPLRRRVQPARAVAAPAAESTAVEGAWERQLPLGPGGTVTVQVAASGNEQRVVVATNRPGSLVLHWGVEGGKGYKGGWRLPGERCRPDGSVVYKQRALQTPFRTLNGNGVQAVEIKLVGDEVSDYLNFVVKDESTGNWYDLDGTNFQVALRGVPEDPAAVPVAAAVNGNGNGKAAAADLPPLLPLEKVPQLPQEICGIWAYIKWECAGCPNRSKEEADGEYEAGIQEMVTLLRRGRPLDELWRVARGEVKYADYMGQYSYLLAPQRQAAAPPPPQKQPKQQAQQQAPAQPAVYVPEDLVGVQAYILWEQAGKPDGADFGVRARELLEGRLRAGESLQDVERSLREPQPQQAQQQQKQERKQERKQQQQQAPPPPPPPQAQAVVGQSMGMRSRNPLDLVNRSTAPLLSEKKRAVRTPLTPLLEAMQGDSSINWHRLYKLGNKMELLVAVSLEDANNPDSAVTVNITTTLPDDAVLHWGVKKAGRGSDWLQPPEDLMPRGTSVSGIAAETPFESCTDEDCMLDWNQVDYEPQDFGGSRHPLQRLRLHLPAGHHLAALTFVIRSEDGTAWWRDGGGNFTIPVPGSRTKKERDNALGFEDELSRIIVDCEVNTGAWTLMHRFNKASDLLGDVMSGRFPDVDSSLARIYVWLRYSAIRQLTWQRNYNTQPRILGSAQERLTHAIADTYSRTTGWAQEWARLMLTTVGRGGNAQAVRDEILNIMHRNKIKEVKGTFMEEWHQKLHNNTTPDDVPICEAYLAFLRSNGDNVTFWRVLTEAGVTRQMLENYDRAIKTEPEFFPDKRDSLIGEFENYLKILKAVHSGADLQASASAAAQFVPGSAKGYLGYVLSHSNGSEILPLMEAAVEARTELVPVLRNSRDVLYLDLALENVVRAAAERGAGGAGAGAAAFIAPLLQNLALSLGDNEEVCYCLKAWLELPEGVRRGQRPNKDDALRAMAVIERIRRALADVSDHVSQTIGPTSQAFGEAFGCENWAVQLFPEEVVRGGPAFAVSLVLTAAEPHLRGAAELGAWQIISPANCWGRLEVVPDLHGIQEKVYSEPTILLAKRVTGEEEVPDGVVGLISGDCPDVLSHLSVRARNMKVCFASCYDPAQLEEVQKLAGKGLVIETTAAGAVKWREADAGEMAAHSGNGAAPRAPLRVTIPRWSGKWMVGMDGFKNEVVGAKSKNLAGLRGKLPDWIALPASATVPFSTFEEVLKRGENRETARALAQAVKEVKPESAGAALARCRDLAMQVQLPGELQSALQEGMRAAGIPVPQSADEWDAALTALKSVWASKYNDRAYVSTRKVGLNFDDVRMAVLCQRVVPVQYAFVIHTTNPTNGDAGEVYCELVRGLGEAIVSGTVPGAALTFVARKDDIENPTVLLYPSKSEGMFVPESLIFRSDSNGEDLQGYAGAGLYDSVTTAVTETRKVDYSSDPLLTDPGFRHHLMGRICATGLAIENALGSAQDVEGVVDPDGNITVVQTRPQM</sequence>
<dbReference type="Gene3D" id="3.30.470.20">
    <property type="entry name" value="ATP-grasp fold, B domain"/>
    <property type="match status" value="1"/>
</dbReference>
<keyword evidence="9" id="KW-0460">Magnesium</keyword>
<evidence type="ECO:0000259" key="15">
    <source>
        <dbReference type="Pfam" id="PF23229"/>
    </source>
</evidence>
<keyword evidence="7" id="KW-0418">Kinase</keyword>
<feature type="domain" description="DUF7067" evidence="15">
    <location>
        <begin position="239"/>
        <end position="288"/>
    </location>
</feature>
<evidence type="ECO:0000256" key="8">
    <source>
        <dbReference type="ARBA" id="ARBA00022840"/>
    </source>
</evidence>
<dbReference type="OrthoDB" id="6123450at2759"/>
<dbReference type="PANTHER" id="PTHR46999:SF1">
    <property type="entry name" value="ALPHA-GLUCAN WATER DIKINASE 1, CHLOROPLASTIC"/>
    <property type="match status" value="1"/>
</dbReference>
<evidence type="ECO:0000256" key="2">
    <source>
        <dbReference type="ARBA" id="ARBA00007837"/>
    </source>
</evidence>
<keyword evidence="10" id="KW-0119">Carbohydrate metabolism</keyword>
<dbReference type="InterPro" id="IPR055495">
    <property type="entry name" value="CWD_DUF7067"/>
</dbReference>
<dbReference type="PANTHER" id="PTHR46999">
    <property type="entry name" value="ALPHA-GLUCAN WATER DIKINASE 1, CHLOROPLASTIC-RELATED"/>
    <property type="match status" value="1"/>
</dbReference>
<evidence type="ECO:0000256" key="7">
    <source>
        <dbReference type="ARBA" id="ARBA00022777"/>
    </source>
</evidence>
<keyword evidence="5" id="KW-0479">Metal-binding</keyword>
<dbReference type="GO" id="GO:0046872">
    <property type="term" value="F:metal ion binding"/>
    <property type="evidence" value="ECO:0007669"/>
    <property type="project" value="UniProtKB-KW"/>
</dbReference>